<keyword evidence="6" id="KW-0732">Signal</keyword>
<dbReference type="InterPro" id="IPR050330">
    <property type="entry name" value="Bact_OuterMem_StrucFunc"/>
</dbReference>
<dbReference type="InterPro" id="IPR036737">
    <property type="entry name" value="OmpA-like_sf"/>
</dbReference>
<feature type="signal peptide" evidence="6">
    <location>
        <begin position="1"/>
        <end position="24"/>
    </location>
</feature>
<name>A0ABQ1N918_9BACT</name>
<organism evidence="8 9">
    <name type="scientific">Marivirga lumbricoides</name>
    <dbReference type="NCBI Taxonomy" id="1046115"/>
    <lineage>
        <taxon>Bacteria</taxon>
        <taxon>Pseudomonadati</taxon>
        <taxon>Bacteroidota</taxon>
        <taxon>Cytophagia</taxon>
        <taxon>Cytophagales</taxon>
        <taxon>Marivirgaceae</taxon>
        <taxon>Marivirga</taxon>
    </lineage>
</organism>
<dbReference type="EMBL" id="BMEC01000015">
    <property type="protein sequence ID" value="GGC51415.1"/>
    <property type="molecule type" value="Genomic_DNA"/>
</dbReference>
<evidence type="ECO:0000256" key="1">
    <source>
        <dbReference type="ARBA" id="ARBA00004442"/>
    </source>
</evidence>
<dbReference type="RefSeq" id="WP_188467242.1">
    <property type="nucleotide sequence ID" value="NZ_BAABHU010000015.1"/>
</dbReference>
<comment type="caution">
    <text evidence="8">The sequence shown here is derived from an EMBL/GenBank/DDBJ whole genome shotgun (WGS) entry which is preliminary data.</text>
</comment>
<evidence type="ECO:0000313" key="9">
    <source>
        <dbReference type="Proteomes" id="UP000636010"/>
    </source>
</evidence>
<evidence type="ECO:0000256" key="5">
    <source>
        <dbReference type="SAM" id="MobiDB-lite"/>
    </source>
</evidence>
<accession>A0ABQ1N918</accession>
<dbReference type="CDD" id="cd07185">
    <property type="entry name" value="OmpA_C-like"/>
    <property type="match status" value="1"/>
</dbReference>
<comment type="subcellular location">
    <subcellularLocation>
        <location evidence="1">Cell outer membrane</location>
    </subcellularLocation>
</comment>
<feature type="domain" description="OmpA-like" evidence="7">
    <location>
        <begin position="367"/>
        <end position="484"/>
    </location>
</feature>
<evidence type="ECO:0000256" key="2">
    <source>
        <dbReference type="ARBA" id="ARBA00023136"/>
    </source>
</evidence>
<proteinExistence type="predicted"/>
<evidence type="ECO:0000256" key="3">
    <source>
        <dbReference type="ARBA" id="ARBA00023237"/>
    </source>
</evidence>
<dbReference type="Proteomes" id="UP000636010">
    <property type="component" value="Unassembled WGS sequence"/>
</dbReference>
<dbReference type="Pfam" id="PF00691">
    <property type="entry name" value="OmpA"/>
    <property type="match status" value="1"/>
</dbReference>
<sequence>MKILNKYTIVLIAFIICQLPAAEAQTGNFSLYDYTPFLTNPGMIGRTEQTHFTLNTRIQPLNVGENLTSTLISGYFPIRFENQHKLVIAASFKTEQAASLFDINGGLIGLSYAVALSQRSELSFGAQGGYFLREIGGSFVTDNQITGGIMDPAAAPFDPVLGQQTTYPTISSGIFYRLKDGYGKADKAFVGVSFFNMMEPNRSFVEGEAEDNLPISIKAIAGYKVYSNASIAVSPIVRWINQADINAFDYGANIDYTISQRQNSFKKMILGLRYNSNSVGILTLAYEQERVIVGAGYDLPMADTGFNEAQNGIFELAVTFKLKRKNNEEETTITKKEEEEKIEFEPREVSEEYKDTPPSYKSKSKLTWREKWLLSKTAKFNLDSDVLTGDTKDFIDNIIAILKDKPAYDLRLVGHTCNLGEREYNGDLGMERAESVRDYMVSQGISADRLETISKGETEPLVKNINKKNRQKNRRVEFEVISED</sequence>
<keyword evidence="9" id="KW-1185">Reference proteome</keyword>
<evidence type="ECO:0000256" key="6">
    <source>
        <dbReference type="SAM" id="SignalP"/>
    </source>
</evidence>
<dbReference type="InterPro" id="IPR006664">
    <property type="entry name" value="OMP_bac"/>
</dbReference>
<feature type="region of interest" description="Disordered" evidence="5">
    <location>
        <begin position="331"/>
        <end position="356"/>
    </location>
</feature>
<dbReference type="PROSITE" id="PS51123">
    <property type="entry name" value="OMPA_2"/>
    <property type="match status" value="1"/>
</dbReference>
<protein>
    <recommendedName>
        <fullName evidence="7">OmpA-like domain-containing protein</fullName>
    </recommendedName>
</protein>
<dbReference type="InterPro" id="IPR006665">
    <property type="entry name" value="OmpA-like"/>
</dbReference>
<keyword evidence="3" id="KW-0998">Cell outer membrane</keyword>
<dbReference type="PANTHER" id="PTHR30329:SF21">
    <property type="entry name" value="LIPOPROTEIN YIAD-RELATED"/>
    <property type="match status" value="1"/>
</dbReference>
<evidence type="ECO:0000259" key="7">
    <source>
        <dbReference type="PROSITE" id="PS51123"/>
    </source>
</evidence>
<feature type="compositionally biased region" description="Basic and acidic residues" evidence="5">
    <location>
        <begin position="331"/>
        <end position="355"/>
    </location>
</feature>
<evidence type="ECO:0000256" key="4">
    <source>
        <dbReference type="PROSITE-ProRule" id="PRU00473"/>
    </source>
</evidence>
<reference evidence="9" key="1">
    <citation type="journal article" date="2019" name="Int. J. Syst. Evol. Microbiol.">
        <title>The Global Catalogue of Microorganisms (GCM) 10K type strain sequencing project: providing services to taxonomists for standard genome sequencing and annotation.</title>
        <authorList>
            <consortium name="The Broad Institute Genomics Platform"/>
            <consortium name="The Broad Institute Genome Sequencing Center for Infectious Disease"/>
            <person name="Wu L."/>
            <person name="Ma J."/>
        </authorList>
    </citation>
    <scope>NUCLEOTIDE SEQUENCE [LARGE SCALE GENOMIC DNA]</scope>
    <source>
        <strain evidence="9">CGMCC 1.10832</strain>
    </source>
</reference>
<evidence type="ECO:0000313" key="8">
    <source>
        <dbReference type="EMBL" id="GGC51415.1"/>
    </source>
</evidence>
<keyword evidence="2 4" id="KW-0472">Membrane</keyword>
<dbReference type="SUPFAM" id="SSF103088">
    <property type="entry name" value="OmpA-like"/>
    <property type="match status" value="1"/>
</dbReference>
<dbReference type="NCBIfam" id="TIGR03519">
    <property type="entry name" value="T9SS_PorP_fam"/>
    <property type="match status" value="1"/>
</dbReference>
<feature type="chain" id="PRO_5046690142" description="OmpA-like domain-containing protein" evidence="6">
    <location>
        <begin position="25"/>
        <end position="484"/>
    </location>
</feature>
<dbReference type="InterPro" id="IPR019861">
    <property type="entry name" value="PorP/SprF_Bacteroidetes"/>
</dbReference>
<dbReference type="PANTHER" id="PTHR30329">
    <property type="entry name" value="STATOR ELEMENT OF FLAGELLAR MOTOR COMPLEX"/>
    <property type="match status" value="1"/>
</dbReference>
<dbReference type="Pfam" id="PF11751">
    <property type="entry name" value="PorP_SprF"/>
    <property type="match status" value="1"/>
</dbReference>
<dbReference type="PRINTS" id="PR01021">
    <property type="entry name" value="OMPADOMAIN"/>
</dbReference>
<gene>
    <name evidence="8" type="ORF">GCM10011506_41450</name>
</gene>
<dbReference type="Gene3D" id="3.30.1330.60">
    <property type="entry name" value="OmpA-like domain"/>
    <property type="match status" value="1"/>
</dbReference>